<comment type="caution">
    <text evidence="5">The sequence shown here is derived from an EMBL/GenBank/DDBJ whole genome shotgun (WGS) entry which is preliminary data.</text>
</comment>
<dbReference type="SMART" id="SM00100">
    <property type="entry name" value="cNMP"/>
    <property type="match status" value="1"/>
</dbReference>
<protein>
    <submittedName>
        <fullName evidence="5">Crp/Fnr family transcriptional regulator</fullName>
    </submittedName>
</protein>
<dbReference type="InterPro" id="IPR036388">
    <property type="entry name" value="WH-like_DNA-bd_sf"/>
</dbReference>
<dbReference type="GO" id="GO:0006355">
    <property type="term" value="P:regulation of DNA-templated transcription"/>
    <property type="evidence" value="ECO:0007669"/>
    <property type="project" value="InterPro"/>
</dbReference>
<dbReference type="InterPro" id="IPR000595">
    <property type="entry name" value="cNMP-bd_dom"/>
</dbReference>
<organism evidence="5 6">
    <name type="scientific">Larsenimonas rhizosphaerae</name>
    <dbReference type="NCBI Taxonomy" id="2944682"/>
    <lineage>
        <taxon>Bacteria</taxon>
        <taxon>Pseudomonadati</taxon>
        <taxon>Pseudomonadota</taxon>
        <taxon>Gammaproteobacteria</taxon>
        <taxon>Oceanospirillales</taxon>
        <taxon>Halomonadaceae</taxon>
        <taxon>Larsenimonas</taxon>
    </lineage>
</organism>
<name>A0AA41ZE94_9GAMM</name>
<keyword evidence="1" id="KW-0805">Transcription regulation</keyword>
<accession>A0AA41ZE94</accession>
<dbReference type="InterPro" id="IPR012318">
    <property type="entry name" value="HTH_CRP"/>
</dbReference>
<evidence type="ECO:0000259" key="4">
    <source>
        <dbReference type="PROSITE" id="PS51063"/>
    </source>
</evidence>
<dbReference type="Gene3D" id="1.10.10.10">
    <property type="entry name" value="Winged helix-like DNA-binding domain superfamily/Winged helix DNA-binding domain"/>
    <property type="match status" value="1"/>
</dbReference>
<dbReference type="CDD" id="cd00038">
    <property type="entry name" value="CAP_ED"/>
    <property type="match status" value="1"/>
</dbReference>
<dbReference type="RefSeq" id="WP_250936148.1">
    <property type="nucleotide sequence ID" value="NZ_JAMLJK010000001.1"/>
</dbReference>
<sequence length="251" mass="28467">MSEKDSCIVRHFCHYSQLGADEKELLMSLEKGPVSLSAHEVLWEEGDLAGELCTISAGWAYSYRNIDDGSRQVLDVFLPGDVIGLREFAFTRRLSGVVMLTDGVVCRFPHRNIVDIFERSTRLTSIFFSISGRQQMMLTERLVNLGRRNAFEKTAHMVFELYCRLKRIDPDLGLSFELPLSQQIFADALGLSSVHVSRTFTELREENLLIRDRNRITILDEKRLESVAGFSEGYLEESLQSVLPEADLPGA</sequence>
<evidence type="ECO:0000256" key="2">
    <source>
        <dbReference type="ARBA" id="ARBA00023125"/>
    </source>
</evidence>
<dbReference type="Pfam" id="PF13545">
    <property type="entry name" value="HTH_Crp_2"/>
    <property type="match status" value="1"/>
</dbReference>
<dbReference type="SUPFAM" id="SSF51206">
    <property type="entry name" value="cAMP-binding domain-like"/>
    <property type="match status" value="1"/>
</dbReference>
<dbReference type="InterPro" id="IPR036390">
    <property type="entry name" value="WH_DNA-bd_sf"/>
</dbReference>
<proteinExistence type="predicted"/>
<evidence type="ECO:0000256" key="3">
    <source>
        <dbReference type="ARBA" id="ARBA00023163"/>
    </source>
</evidence>
<evidence type="ECO:0000256" key="1">
    <source>
        <dbReference type="ARBA" id="ARBA00023015"/>
    </source>
</evidence>
<dbReference type="Gene3D" id="2.60.120.10">
    <property type="entry name" value="Jelly Rolls"/>
    <property type="match status" value="1"/>
</dbReference>
<dbReference type="InterPro" id="IPR014710">
    <property type="entry name" value="RmlC-like_jellyroll"/>
</dbReference>
<dbReference type="SUPFAM" id="SSF46785">
    <property type="entry name" value="Winged helix' DNA-binding domain"/>
    <property type="match status" value="1"/>
</dbReference>
<feature type="domain" description="HTH crp-type" evidence="4">
    <location>
        <begin position="148"/>
        <end position="222"/>
    </location>
</feature>
<dbReference type="EMBL" id="JAPIVE010000001">
    <property type="protein sequence ID" value="MCX2522880.1"/>
    <property type="molecule type" value="Genomic_DNA"/>
</dbReference>
<keyword evidence="6" id="KW-1185">Reference proteome</keyword>
<dbReference type="Pfam" id="PF00027">
    <property type="entry name" value="cNMP_binding"/>
    <property type="match status" value="1"/>
</dbReference>
<evidence type="ECO:0000313" key="6">
    <source>
        <dbReference type="Proteomes" id="UP001165678"/>
    </source>
</evidence>
<dbReference type="SMART" id="SM00419">
    <property type="entry name" value="HTH_CRP"/>
    <property type="match status" value="1"/>
</dbReference>
<gene>
    <name evidence="5" type="ORF">OQ287_01365</name>
</gene>
<dbReference type="InterPro" id="IPR018490">
    <property type="entry name" value="cNMP-bd_dom_sf"/>
</dbReference>
<keyword evidence="2" id="KW-0238">DNA-binding</keyword>
<dbReference type="PROSITE" id="PS51063">
    <property type="entry name" value="HTH_CRP_2"/>
    <property type="match status" value="1"/>
</dbReference>
<keyword evidence="3" id="KW-0804">Transcription</keyword>
<dbReference type="GO" id="GO:0003677">
    <property type="term" value="F:DNA binding"/>
    <property type="evidence" value="ECO:0007669"/>
    <property type="project" value="UniProtKB-KW"/>
</dbReference>
<dbReference type="AlphaFoldDB" id="A0AA41ZE94"/>
<dbReference type="Proteomes" id="UP001165678">
    <property type="component" value="Unassembled WGS sequence"/>
</dbReference>
<reference evidence="5" key="1">
    <citation type="submission" date="2022-11" db="EMBL/GenBank/DDBJ databases">
        <title>Larsenimonas rhizosphaerae sp. nov., isolated from a tidal mudflat.</title>
        <authorList>
            <person name="Lee S.D."/>
            <person name="Kim I.S."/>
        </authorList>
    </citation>
    <scope>NUCLEOTIDE SEQUENCE</scope>
    <source>
        <strain evidence="5">GH2-1</strain>
    </source>
</reference>
<evidence type="ECO:0000313" key="5">
    <source>
        <dbReference type="EMBL" id="MCX2522880.1"/>
    </source>
</evidence>